<evidence type="ECO:0000313" key="1">
    <source>
        <dbReference type="EMBL" id="GAA6131259.1"/>
    </source>
</evidence>
<dbReference type="EMBL" id="BAABWD010000001">
    <property type="protein sequence ID" value="GAA6131259.1"/>
    <property type="molecule type" value="Genomic_DNA"/>
</dbReference>
<organism evidence="1 2">
    <name type="scientific">Halopseudomonas sabulinigri</name>
    <dbReference type="NCBI Taxonomy" id="472181"/>
    <lineage>
        <taxon>Bacteria</taxon>
        <taxon>Pseudomonadati</taxon>
        <taxon>Pseudomonadota</taxon>
        <taxon>Gammaproteobacteria</taxon>
        <taxon>Pseudomonadales</taxon>
        <taxon>Pseudomonadaceae</taxon>
        <taxon>Halopseudomonas</taxon>
    </lineage>
</organism>
<comment type="caution">
    <text evidence="1">The sequence shown here is derived from an EMBL/GenBank/DDBJ whole genome shotgun (WGS) entry which is preliminary data.</text>
</comment>
<reference evidence="1 2" key="1">
    <citation type="submission" date="2024-04" db="EMBL/GenBank/DDBJ databases">
        <title>Draft genome sequence of Halopseudomonas sabulinigri NBRC 116187.</title>
        <authorList>
            <person name="Miyakawa T."/>
            <person name="Kusuya Y."/>
            <person name="Miura T."/>
        </authorList>
    </citation>
    <scope>NUCLEOTIDE SEQUENCE [LARGE SCALE GENOMIC DNA]</scope>
    <source>
        <strain evidence="1 2">4NH20-0042</strain>
    </source>
</reference>
<proteinExistence type="predicted"/>
<gene>
    <name evidence="1" type="ORF">NBRC116187_16190</name>
</gene>
<keyword evidence="2" id="KW-1185">Reference proteome</keyword>
<sequence length="61" mass="6501">MRKAADYSPFAGAGEPHADRFGNNLRNYPTDCLFQLFAGNYSGQFVALAASNGTLGYAGHT</sequence>
<accession>A0ABP9ZP73</accession>
<name>A0ABP9ZP73_9GAMM</name>
<evidence type="ECO:0000313" key="2">
    <source>
        <dbReference type="Proteomes" id="UP001486808"/>
    </source>
</evidence>
<dbReference type="Proteomes" id="UP001486808">
    <property type="component" value="Unassembled WGS sequence"/>
</dbReference>
<protein>
    <submittedName>
        <fullName evidence="1">Uncharacterized protein</fullName>
    </submittedName>
</protein>